<dbReference type="Proteomes" id="UP001447188">
    <property type="component" value="Unassembled WGS sequence"/>
</dbReference>
<evidence type="ECO:0000313" key="2">
    <source>
        <dbReference type="Proteomes" id="UP001447188"/>
    </source>
</evidence>
<dbReference type="Gene3D" id="2.120.10.70">
    <property type="entry name" value="Fucose-specific lectin"/>
    <property type="match status" value="1"/>
</dbReference>
<name>A0ABR3GBW2_9PEZI</name>
<keyword evidence="2" id="KW-1185">Reference proteome</keyword>
<evidence type="ECO:0000313" key="1">
    <source>
        <dbReference type="EMBL" id="KAL0633192.1"/>
    </source>
</evidence>
<dbReference type="SUPFAM" id="SSF89372">
    <property type="entry name" value="Fucose-specific lectin"/>
    <property type="match status" value="1"/>
</dbReference>
<reference evidence="1 2" key="1">
    <citation type="submission" date="2024-02" db="EMBL/GenBank/DDBJ databases">
        <title>Discinaceae phylogenomics.</title>
        <authorList>
            <person name="Dirks A.C."/>
            <person name="James T.Y."/>
        </authorList>
    </citation>
    <scope>NUCLEOTIDE SEQUENCE [LARGE SCALE GENOMIC DNA]</scope>
    <source>
        <strain evidence="1 2">ACD0624</strain>
    </source>
</reference>
<evidence type="ECO:0008006" key="3">
    <source>
        <dbReference type="Google" id="ProtNLM"/>
    </source>
</evidence>
<dbReference type="EMBL" id="JBBBZM010000134">
    <property type="protein sequence ID" value="KAL0633192.1"/>
    <property type="molecule type" value="Genomic_DNA"/>
</dbReference>
<comment type="caution">
    <text evidence="1">The sequence shown here is derived from an EMBL/GenBank/DDBJ whole genome shotgun (WGS) entry which is preliminary data.</text>
</comment>
<gene>
    <name evidence="1" type="ORF">Q9L58_007934</name>
</gene>
<sequence>MANLSLPTINDIQIAVLGASSDLTTSSARIVYKSRPLSPATKYTLGENSFAGSHWGLPRAIELDEGLIMPEHLALSYDPNNTHGRSLFFGQPYGDHQDVYIKSFDTTKHVWSKAIKMKATDSGHVITAHKKSKFAATMNTREGKFLLYLVNEEGDLMEWVGAQTSAGYGWRSGGVVAKGVLPETYLGAIKKDSGSNVVFQRVSGGLSVAYPDGDQWYLKKVPGSSRVPKGSPIAISGSGREGTTVYFSDGRTILAQGIRGRTGALPTDPPVEIVGRHMPSSNIGVIYFPRGGVDDPTNNAHVVSVSVLDDQRVLVERIRRSRLWPEAGDVRWMVAGGVIDINDSPFR</sequence>
<proteinExistence type="predicted"/>
<accession>A0ABR3GBW2</accession>
<protein>
    <recommendedName>
        <fullName evidence="3">Fucose-specific lectin</fullName>
    </recommendedName>
</protein>
<organism evidence="1 2">
    <name type="scientific">Discina gigas</name>
    <dbReference type="NCBI Taxonomy" id="1032678"/>
    <lineage>
        <taxon>Eukaryota</taxon>
        <taxon>Fungi</taxon>
        <taxon>Dikarya</taxon>
        <taxon>Ascomycota</taxon>
        <taxon>Pezizomycotina</taxon>
        <taxon>Pezizomycetes</taxon>
        <taxon>Pezizales</taxon>
        <taxon>Discinaceae</taxon>
        <taxon>Discina</taxon>
    </lineage>
</organism>